<dbReference type="EMBL" id="KN823069">
    <property type="protein sequence ID" value="KIO24094.1"/>
    <property type="molecule type" value="Genomic_DNA"/>
</dbReference>
<dbReference type="OrthoDB" id="245563at2759"/>
<dbReference type="HOGENOM" id="CLU_046034_0_0_1"/>
<feature type="compositionally biased region" description="Acidic residues" evidence="1">
    <location>
        <begin position="429"/>
        <end position="438"/>
    </location>
</feature>
<evidence type="ECO:0000259" key="2">
    <source>
        <dbReference type="Pfam" id="PF01693"/>
    </source>
</evidence>
<feature type="region of interest" description="Disordered" evidence="1">
    <location>
        <begin position="91"/>
        <end position="136"/>
    </location>
</feature>
<proteinExistence type="predicted"/>
<feature type="region of interest" description="Disordered" evidence="1">
    <location>
        <begin position="197"/>
        <end position="228"/>
    </location>
</feature>
<evidence type="ECO:0000313" key="3">
    <source>
        <dbReference type="EMBL" id="KIO24094.1"/>
    </source>
</evidence>
<sequence>MARYYSVRVGKVPGVYRTWREAQAQTNRFPGAIHASFAFLTDAITWSGVPINRQPRWVQSEMGVPAAAPVSPGPNPSIIPVAPAAGPPVGAPPPYSSVAEATATPHTGTTATDSSTDNPPPGSSAPMQAPSTPQNGALLITLGSSASSNSLSDDEYGLEDMTFEEIIAAKSAIGLFPPYPASQCATNQDTRLPSHQVERQSHSVRGNNSGHTLPRANDHEDDVGAPELYPLLGSPPPASRIALQATPTQPDYSEWSATYHPGWVQDSLLSDIFHPPAPTGTSDQVMPGQGADRNSDSDDDWVDPFAPLPGGLFGAQDQHPTRFQVNLRTGSPTAGFYSPALSFLLGRHTVNYMFMHYFSPGSTTVVANTYLRNSANATAFIEELTAVGLPPRQAAYIWSIIRPEMLDPSVLLTSSEVQVAGGNTASESSEGEQEDAGDSSDSGYGTVEPNPAYDAIVSADEVDAIEYADDGEDRMDVDESPNDIPDPNDVLRDAYVG</sequence>
<dbReference type="InterPro" id="IPR037056">
    <property type="entry name" value="RNase_H1_N_sf"/>
</dbReference>
<protein>
    <recommendedName>
        <fullName evidence="2">Ribonuclease H1 N-terminal domain-containing protein</fullName>
    </recommendedName>
</protein>
<feature type="region of interest" description="Disordered" evidence="1">
    <location>
        <begin position="421"/>
        <end position="497"/>
    </location>
</feature>
<feature type="region of interest" description="Disordered" evidence="1">
    <location>
        <begin position="272"/>
        <end position="301"/>
    </location>
</feature>
<name>A0A0C3QFM0_9AGAM</name>
<dbReference type="AlphaFoldDB" id="A0A0C3QFM0"/>
<organism evidence="3 4">
    <name type="scientific">Tulasnella calospora MUT 4182</name>
    <dbReference type="NCBI Taxonomy" id="1051891"/>
    <lineage>
        <taxon>Eukaryota</taxon>
        <taxon>Fungi</taxon>
        <taxon>Dikarya</taxon>
        <taxon>Basidiomycota</taxon>
        <taxon>Agaricomycotina</taxon>
        <taxon>Agaricomycetes</taxon>
        <taxon>Cantharellales</taxon>
        <taxon>Tulasnellaceae</taxon>
        <taxon>Tulasnella</taxon>
    </lineage>
</organism>
<dbReference type="InterPro" id="IPR009027">
    <property type="entry name" value="Ribosomal_bL9/RNase_H1_N"/>
</dbReference>
<feature type="compositionally biased region" description="Polar residues" evidence="1">
    <location>
        <begin position="125"/>
        <end position="135"/>
    </location>
</feature>
<feature type="compositionally biased region" description="Acidic residues" evidence="1">
    <location>
        <begin position="460"/>
        <end position="481"/>
    </location>
</feature>
<reference evidence="3 4" key="1">
    <citation type="submission" date="2014-04" db="EMBL/GenBank/DDBJ databases">
        <authorList>
            <consortium name="DOE Joint Genome Institute"/>
            <person name="Kuo A."/>
            <person name="Girlanda M."/>
            <person name="Perotto S."/>
            <person name="Kohler A."/>
            <person name="Nagy L.G."/>
            <person name="Floudas D."/>
            <person name="Copeland A."/>
            <person name="Barry K.W."/>
            <person name="Cichocki N."/>
            <person name="Veneault-Fourrey C."/>
            <person name="LaButti K."/>
            <person name="Lindquist E.A."/>
            <person name="Lipzen A."/>
            <person name="Lundell T."/>
            <person name="Morin E."/>
            <person name="Murat C."/>
            <person name="Sun H."/>
            <person name="Tunlid A."/>
            <person name="Henrissat B."/>
            <person name="Grigoriev I.V."/>
            <person name="Hibbett D.S."/>
            <person name="Martin F."/>
            <person name="Nordberg H.P."/>
            <person name="Cantor M.N."/>
            <person name="Hua S.X."/>
        </authorList>
    </citation>
    <scope>NUCLEOTIDE SEQUENCE [LARGE SCALE GENOMIC DNA]</scope>
    <source>
        <strain evidence="3 4">MUT 4182</strain>
    </source>
</reference>
<feature type="compositionally biased region" description="Low complexity" evidence="1">
    <location>
        <begin position="99"/>
        <end position="112"/>
    </location>
</feature>
<dbReference type="Gene3D" id="3.40.970.10">
    <property type="entry name" value="Ribonuclease H1, N-terminal domain"/>
    <property type="match status" value="1"/>
</dbReference>
<evidence type="ECO:0000256" key="1">
    <source>
        <dbReference type="SAM" id="MobiDB-lite"/>
    </source>
</evidence>
<feature type="domain" description="Ribonuclease H1 N-terminal" evidence="2">
    <location>
        <begin position="3"/>
        <end position="46"/>
    </location>
</feature>
<evidence type="ECO:0000313" key="4">
    <source>
        <dbReference type="Proteomes" id="UP000054248"/>
    </source>
</evidence>
<dbReference type="Pfam" id="PF01693">
    <property type="entry name" value="Cauli_VI"/>
    <property type="match status" value="1"/>
</dbReference>
<dbReference type="Proteomes" id="UP000054248">
    <property type="component" value="Unassembled WGS sequence"/>
</dbReference>
<dbReference type="SUPFAM" id="SSF55658">
    <property type="entry name" value="L9 N-domain-like"/>
    <property type="match status" value="1"/>
</dbReference>
<reference evidence="4" key="2">
    <citation type="submission" date="2015-01" db="EMBL/GenBank/DDBJ databases">
        <title>Evolutionary Origins and Diversification of the Mycorrhizal Mutualists.</title>
        <authorList>
            <consortium name="DOE Joint Genome Institute"/>
            <consortium name="Mycorrhizal Genomics Consortium"/>
            <person name="Kohler A."/>
            <person name="Kuo A."/>
            <person name="Nagy L.G."/>
            <person name="Floudas D."/>
            <person name="Copeland A."/>
            <person name="Barry K.W."/>
            <person name="Cichocki N."/>
            <person name="Veneault-Fourrey C."/>
            <person name="LaButti K."/>
            <person name="Lindquist E.A."/>
            <person name="Lipzen A."/>
            <person name="Lundell T."/>
            <person name="Morin E."/>
            <person name="Murat C."/>
            <person name="Riley R."/>
            <person name="Ohm R."/>
            <person name="Sun H."/>
            <person name="Tunlid A."/>
            <person name="Henrissat B."/>
            <person name="Grigoriev I.V."/>
            <person name="Hibbett D.S."/>
            <person name="Martin F."/>
        </authorList>
    </citation>
    <scope>NUCLEOTIDE SEQUENCE [LARGE SCALE GENOMIC DNA]</scope>
    <source>
        <strain evidence="4">MUT 4182</strain>
    </source>
</reference>
<accession>A0A0C3QFM0</accession>
<keyword evidence="4" id="KW-1185">Reference proteome</keyword>
<dbReference type="InterPro" id="IPR011320">
    <property type="entry name" value="RNase_H1_N"/>
</dbReference>
<gene>
    <name evidence="3" type="ORF">M407DRAFT_26531</name>
</gene>